<dbReference type="OrthoDB" id="648493at2"/>
<feature type="transmembrane region" description="Helical" evidence="1">
    <location>
        <begin position="190"/>
        <end position="208"/>
    </location>
</feature>
<organism evidence="2 3">
    <name type="scientific">Marilutibacter alkalisoli</name>
    <dbReference type="NCBI Taxonomy" id="2591633"/>
    <lineage>
        <taxon>Bacteria</taxon>
        <taxon>Pseudomonadati</taxon>
        <taxon>Pseudomonadota</taxon>
        <taxon>Gammaproteobacteria</taxon>
        <taxon>Lysobacterales</taxon>
        <taxon>Lysobacteraceae</taxon>
        <taxon>Marilutibacter</taxon>
    </lineage>
</organism>
<feature type="transmembrane region" description="Helical" evidence="1">
    <location>
        <begin position="165"/>
        <end position="184"/>
    </location>
</feature>
<evidence type="ECO:0000313" key="3">
    <source>
        <dbReference type="Proteomes" id="UP000317199"/>
    </source>
</evidence>
<keyword evidence="1" id="KW-0472">Membrane</keyword>
<dbReference type="Proteomes" id="UP000317199">
    <property type="component" value="Chromosome"/>
</dbReference>
<feature type="transmembrane region" description="Helical" evidence="1">
    <location>
        <begin position="131"/>
        <end position="153"/>
    </location>
</feature>
<proteinExistence type="predicted"/>
<feature type="transmembrane region" description="Helical" evidence="1">
    <location>
        <begin position="63"/>
        <end position="86"/>
    </location>
</feature>
<feature type="transmembrane region" description="Helical" evidence="1">
    <location>
        <begin position="98"/>
        <end position="119"/>
    </location>
</feature>
<reference evidence="2 3" key="1">
    <citation type="submission" date="2019-06" db="EMBL/GenBank/DDBJ databases">
        <title>Lysobacter alkalisoli sp. nov. isolated from saline-alkali soil.</title>
        <authorList>
            <person name="Sun J.-Q."/>
            <person name="Xu L."/>
        </authorList>
    </citation>
    <scope>NUCLEOTIDE SEQUENCE [LARGE SCALE GENOMIC DNA]</scope>
    <source>
        <strain evidence="2 3">SJ-36</strain>
    </source>
</reference>
<evidence type="ECO:0000313" key="2">
    <source>
        <dbReference type="EMBL" id="QDH71093.1"/>
    </source>
</evidence>
<gene>
    <name evidence="2" type="ORF">FKV23_14100</name>
</gene>
<keyword evidence="1" id="KW-0812">Transmembrane</keyword>
<protein>
    <submittedName>
        <fullName evidence="2">Uncharacterized protein</fullName>
    </submittedName>
</protein>
<evidence type="ECO:0000256" key="1">
    <source>
        <dbReference type="SAM" id="Phobius"/>
    </source>
</evidence>
<keyword evidence="3" id="KW-1185">Reference proteome</keyword>
<dbReference type="EMBL" id="CP041242">
    <property type="protein sequence ID" value="QDH71093.1"/>
    <property type="molecule type" value="Genomic_DNA"/>
</dbReference>
<accession>A0A514BUL9</accession>
<dbReference type="KEGG" id="lyj:FKV23_14100"/>
<dbReference type="AlphaFoldDB" id="A0A514BUL9"/>
<sequence>MNSSAPFDVQASPPHLAIGTLAERRFFGAMAWAMLVVVFIGFSRSFFLRPLFPDHAAASETIFFVHGAVFAAWFVLLVVQTSLVANERIGVHRRIGPFGALLAVAMLVLGLWGSLVAAARPEGFVAVPVPPLQFLAIPIFDVGLFTVFVALALGQRRNPQAHKRWMLLATINLLAAAIARWPGVLDYGPPAFWGLTDLFIVALALWDFRSRGRLHPVTLWGGLAIILSQPLRMVLAGTDGWDAFARWATGLVG</sequence>
<feature type="transmembrane region" description="Helical" evidence="1">
    <location>
        <begin position="26"/>
        <end position="43"/>
    </location>
</feature>
<dbReference type="RefSeq" id="WP_141624425.1">
    <property type="nucleotide sequence ID" value="NZ_CP041242.1"/>
</dbReference>
<name>A0A514BUL9_9GAMM</name>
<keyword evidence="1" id="KW-1133">Transmembrane helix</keyword>